<feature type="region of interest" description="Disordered" evidence="1">
    <location>
        <begin position="673"/>
        <end position="698"/>
    </location>
</feature>
<dbReference type="InterPro" id="IPR040181">
    <property type="entry name" value="PKHG5/7"/>
</dbReference>
<dbReference type="SUPFAM" id="SSF50729">
    <property type="entry name" value="PH domain-like"/>
    <property type="match status" value="1"/>
</dbReference>
<dbReference type="SUPFAM" id="SSF48065">
    <property type="entry name" value="DBL homology domain (DH-domain)"/>
    <property type="match status" value="1"/>
</dbReference>
<evidence type="ECO:0000313" key="5">
    <source>
        <dbReference type="Proteomes" id="UP000830375"/>
    </source>
</evidence>
<accession>A0ABQ8M8J4</accession>
<dbReference type="Proteomes" id="UP000830375">
    <property type="component" value="Unassembled WGS sequence"/>
</dbReference>
<evidence type="ECO:0000256" key="1">
    <source>
        <dbReference type="SAM" id="MobiDB-lite"/>
    </source>
</evidence>
<dbReference type="PANTHER" id="PTHR13217">
    <property type="entry name" value="PLECKSTRIN HOMOLOGY DOMAIN-CONTAINING FAMILY G MEMBER 7"/>
    <property type="match status" value="1"/>
</dbReference>
<protein>
    <submittedName>
        <fullName evidence="4">Pleckstrin homology domain-containing family G member 5</fullName>
    </submittedName>
</protein>
<feature type="compositionally biased region" description="Low complexity" evidence="1">
    <location>
        <begin position="1121"/>
        <end position="1130"/>
    </location>
</feature>
<dbReference type="Gene3D" id="1.20.900.10">
    <property type="entry name" value="Dbl homology (DH) domain"/>
    <property type="match status" value="2"/>
</dbReference>
<dbReference type="SMART" id="SM00233">
    <property type="entry name" value="PH"/>
    <property type="match status" value="1"/>
</dbReference>
<feature type="region of interest" description="Disordered" evidence="1">
    <location>
        <begin position="1291"/>
        <end position="1314"/>
    </location>
</feature>
<dbReference type="InterPro" id="IPR000219">
    <property type="entry name" value="DH_dom"/>
</dbReference>
<dbReference type="InterPro" id="IPR011993">
    <property type="entry name" value="PH-like_dom_sf"/>
</dbReference>
<feature type="region of interest" description="Disordered" evidence="1">
    <location>
        <begin position="1241"/>
        <end position="1267"/>
    </location>
</feature>
<feature type="region of interest" description="Disordered" evidence="1">
    <location>
        <begin position="160"/>
        <end position="208"/>
    </location>
</feature>
<evidence type="ECO:0000259" key="3">
    <source>
        <dbReference type="PROSITE" id="PS50010"/>
    </source>
</evidence>
<feature type="compositionally biased region" description="Basic and acidic residues" evidence="1">
    <location>
        <begin position="1102"/>
        <end position="1111"/>
    </location>
</feature>
<feature type="compositionally biased region" description="Polar residues" evidence="1">
    <location>
        <begin position="1347"/>
        <end position="1369"/>
    </location>
</feature>
<feature type="domain" description="DH" evidence="3">
    <location>
        <begin position="786"/>
        <end position="941"/>
    </location>
</feature>
<feature type="compositionally biased region" description="Acidic residues" evidence="1">
    <location>
        <begin position="1243"/>
        <end position="1267"/>
    </location>
</feature>
<feature type="domain" description="PH" evidence="2">
    <location>
        <begin position="997"/>
        <end position="1097"/>
    </location>
</feature>
<feature type="compositionally biased region" description="Polar residues" evidence="1">
    <location>
        <begin position="678"/>
        <end position="697"/>
    </location>
</feature>
<proteinExistence type="predicted"/>
<dbReference type="CDD" id="cd17068">
    <property type="entry name" value="RBD_PLEKHG5"/>
    <property type="match status" value="1"/>
</dbReference>
<evidence type="ECO:0000313" key="4">
    <source>
        <dbReference type="EMBL" id="KAI2659195.1"/>
    </source>
</evidence>
<keyword evidence="5" id="KW-1185">Reference proteome</keyword>
<feature type="region of interest" description="Disordered" evidence="1">
    <location>
        <begin position="1409"/>
        <end position="1442"/>
    </location>
</feature>
<gene>
    <name evidence="4" type="ORF">H4Q32_023434</name>
</gene>
<feature type="compositionally biased region" description="Polar residues" evidence="1">
    <location>
        <begin position="169"/>
        <end position="184"/>
    </location>
</feature>
<dbReference type="InterPro" id="IPR029071">
    <property type="entry name" value="Ubiquitin-like_domsf"/>
</dbReference>
<dbReference type="PROSITE" id="PS50010">
    <property type="entry name" value="DH_2"/>
    <property type="match status" value="1"/>
</dbReference>
<feature type="region of interest" description="Disordered" evidence="1">
    <location>
        <begin position="1337"/>
        <end position="1383"/>
    </location>
</feature>
<dbReference type="SUPFAM" id="SSF54236">
    <property type="entry name" value="Ubiquitin-like"/>
    <property type="match status" value="1"/>
</dbReference>
<sequence length="1507" mass="169674">MFYWRRHGSYELETLPCTQSELGVEKYTWTSLMDITQKSCGEKPAQEEKTGILCQHPNCPDRRLASKWREGGYDVIGDISSAFWESGDAGMEKCSFTFKIVNCNAATLSVLSFTPLKETSDVTKPELRLWMNKEDILTPHDLAPCRGVLWEESEADDGRRELSVHTAALSESPTSHTQTLSCSEAASKRGRKQGKWKRGERESKRGGRLALKASSCPETLHCSLPFLQTAEKPSLQGGDVHTHMRVTPASVTFKYGRTLKALRRSVTTSASRRRVCHHPSCQDLRDGSPLHLCESCDSNSHPVARDGMLFDRHPRFDLQPQGSILARNVSTRSCPPRTGPPSDMEDGEDGYSDLGDRRSGGMKLVKKKTRRRHTDDPSKECFTLKFDLNIDVSMEIVPAVKKKTLREVLGAVFERKGIELSRVNLFLDQSNTPLSLGFEAYRFGGHYLRVRARPGEELRVERCVKDPRSLSLPIMRSSSIHNSSTDRAEHGSLGRREAADLLVGLDHIRDTLRVEPVLKSATSRFQRAFAYGIKREQSSKLMRFYFLVTVQKFCLLHQQFSIAQETCASIEMLNFRQRTWNVPSMSTLPEAPGGMLIYYSPLNELPRIQGQRPRTTGLVAARVQHFEAGDTPPPSPMPVAAPTSPNSATYPPGDTKQGIKGQARRRKNMPEFLGDASVPNQDSVSQLSGSLPGSITGTDRWRNRAASRFSGLFSSNSGNGSLGKECDRVEQLQSKLYSYTMFGLPKMPPQLSFHRDSWEEEPNLELEESWKQLLDNPEILTRRQCHQQEAIWELLQTESDYIKKLHVITDLFLCGLLNLQESGLLSEVEPVRLFSNIQDIVQLHTSLWAEVMLPALEKARQKRSVISPTELYQGFSTWAETHKQCNRLKLTDMLVKPHQRLTKYPLLLKSVLKKTDDPPTREALNKMVAAVECFINSVDSQMRQREEKQKLAAIAGRIEAYEAVEGASEEVERILREYNNFDLTAPVMGAPPEEIRQLLLEGALKMKEGKESRMDVYCFLFTDVLLITKSVKRVEKVKVIRQPLVIHNVVCRELKDPGSFLLIYLNEFRCAVASYCFQANSGTQGRSWIEAIHNAQNQLQRLRSESQRDDTDDRDEDETESSMSTSSSPSLQHREPLDKSLSLSPSHSDGSTETLSVAAMEETDEVGSLSTVQTASLRNSLLSSSSLRDSFSTNDSKTLECDLVTTDLDPESRSLSIDSAYGTLSPQSLITELDLKGTVCQSEGEETDAGEEEEAFEDDEDGDEEDSITWNGSQITVNESYVLDGRASKEEKNNFSGMSQVPGCRSHTLRRRSPVQPRPDYLQYFALRSRSEDDLLQCLTGPHRPSSRNNMSKSLTHLAKQTSHSTELYQTDEEDLHEDPNTLSSKLTNTLRRAEARHVQRTLSCPNGQADCEIRESETTPSGDQEEKRDLVLSQQPHQQHKKLTVAQLHRIRATMVLNSTLTASTLPYCPDMLAQRVLLIVNVLRRVWHAISHQCRLSPLEDNVLF</sequence>
<dbReference type="Gene3D" id="2.30.29.30">
    <property type="entry name" value="Pleckstrin-homology domain (PH domain)/Phosphotyrosine-binding domain (PTB)"/>
    <property type="match status" value="1"/>
</dbReference>
<feature type="compositionally biased region" description="Low complexity" evidence="1">
    <location>
        <begin position="1139"/>
        <end position="1151"/>
    </location>
</feature>
<name>A0ABQ8M8J4_LABRO</name>
<dbReference type="CDD" id="cd13244">
    <property type="entry name" value="PH_PLEKHG5_G6"/>
    <property type="match status" value="1"/>
</dbReference>
<evidence type="ECO:0000259" key="2">
    <source>
        <dbReference type="PROSITE" id="PS50003"/>
    </source>
</evidence>
<dbReference type="SMART" id="SM00325">
    <property type="entry name" value="RhoGEF"/>
    <property type="match status" value="1"/>
</dbReference>
<feature type="region of interest" description="Disordered" evidence="1">
    <location>
        <begin position="627"/>
        <end position="659"/>
    </location>
</feature>
<dbReference type="InterPro" id="IPR035899">
    <property type="entry name" value="DBL_dom_sf"/>
</dbReference>
<feature type="region of interest" description="Disordered" evidence="1">
    <location>
        <begin position="1099"/>
        <end position="1154"/>
    </location>
</feature>
<dbReference type="PROSITE" id="PS50003">
    <property type="entry name" value="PH_DOMAIN"/>
    <property type="match status" value="1"/>
</dbReference>
<organism evidence="4 5">
    <name type="scientific">Labeo rohita</name>
    <name type="common">Indian major carp</name>
    <name type="synonym">Cyprinus rohita</name>
    <dbReference type="NCBI Taxonomy" id="84645"/>
    <lineage>
        <taxon>Eukaryota</taxon>
        <taxon>Metazoa</taxon>
        <taxon>Chordata</taxon>
        <taxon>Craniata</taxon>
        <taxon>Vertebrata</taxon>
        <taxon>Euteleostomi</taxon>
        <taxon>Actinopterygii</taxon>
        <taxon>Neopterygii</taxon>
        <taxon>Teleostei</taxon>
        <taxon>Ostariophysi</taxon>
        <taxon>Cypriniformes</taxon>
        <taxon>Cyprinidae</taxon>
        <taxon>Labeoninae</taxon>
        <taxon>Labeonini</taxon>
        <taxon>Labeo</taxon>
    </lineage>
</organism>
<dbReference type="PANTHER" id="PTHR13217:SF12">
    <property type="entry name" value="PLECKSTRIN HOMOLOGY DOMAIN-CONTAINING FAMILY G MEMBER 5 ISOFORM X1-RELATED"/>
    <property type="match status" value="1"/>
</dbReference>
<dbReference type="InterPro" id="IPR001849">
    <property type="entry name" value="PH_domain"/>
</dbReference>
<dbReference type="Pfam" id="PF00621">
    <property type="entry name" value="RhoGEF"/>
    <property type="match status" value="2"/>
</dbReference>
<comment type="caution">
    <text evidence="4">The sequence shown here is derived from an EMBL/GenBank/DDBJ whole genome shotgun (WGS) entry which is preliminary data.</text>
</comment>
<dbReference type="CDD" id="cd00160">
    <property type="entry name" value="RhoGEF"/>
    <property type="match status" value="1"/>
</dbReference>
<feature type="region of interest" description="Disordered" evidence="1">
    <location>
        <begin position="329"/>
        <end position="359"/>
    </location>
</feature>
<dbReference type="EMBL" id="JACTAM010000011">
    <property type="protein sequence ID" value="KAI2659195.1"/>
    <property type="molecule type" value="Genomic_DNA"/>
</dbReference>
<reference evidence="4 5" key="1">
    <citation type="submission" date="2022-01" db="EMBL/GenBank/DDBJ databases">
        <title>A high-quality chromosome-level genome assembly of rohu carp, Labeo rohita.</title>
        <authorList>
            <person name="Arick M.A. II"/>
            <person name="Hsu C.-Y."/>
            <person name="Magbanua Z."/>
            <person name="Pechanova O."/>
            <person name="Grover C."/>
            <person name="Miller E."/>
            <person name="Thrash A."/>
            <person name="Ezzel L."/>
            <person name="Alam S."/>
            <person name="Benzie J."/>
            <person name="Hamilton M."/>
            <person name="Karsi A."/>
            <person name="Lawrence M.L."/>
            <person name="Peterson D.G."/>
        </authorList>
    </citation>
    <scope>NUCLEOTIDE SEQUENCE [LARGE SCALE GENOMIC DNA]</scope>
    <source>
        <strain evidence="5">BAU-BD-2019</strain>
        <tissue evidence="4">Blood</tissue>
    </source>
</reference>